<organism evidence="3 4">
    <name type="scientific">Ferruginivarius sediminum</name>
    <dbReference type="NCBI Taxonomy" id="2661937"/>
    <lineage>
        <taxon>Bacteria</taxon>
        <taxon>Pseudomonadati</taxon>
        <taxon>Pseudomonadota</taxon>
        <taxon>Alphaproteobacteria</taxon>
        <taxon>Rhodospirillales</taxon>
        <taxon>Rhodospirillaceae</taxon>
        <taxon>Ferruginivarius</taxon>
    </lineage>
</organism>
<comment type="caution">
    <text evidence="3">The sequence shown here is derived from an EMBL/GenBank/DDBJ whole genome shotgun (WGS) entry which is preliminary data.</text>
</comment>
<dbReference type="Pfam" id="PF09527">
    <property type="entry name" value="ATPase_gene1"/>
    <property type="match status" value="1"/>
</dbReference>
<keyword evidence="2" id="KW-0472">Membrane</keyword>
<sequence>MGRPVCSPRLVRRSVHCGGRTGDSAMNDPEKPSPLDGLGKRIKAARERREDREGSGRQSRSYSGLGLGLRITTEMVSALAVGVGIGLVLDTWLGTQPWFLIVFFVLGAAAAFVNLIRVANQVDAARRRDEEGAERRDDGA</sequence>
<dbReference type="AlphaFoldDB" id="A0A369TDX5"/>
<proteinExistence type="predicted"/>
<feature type="transmembrane region" description="Helical" evidence="2">
    <location>
        <begin position="67"/>
        <end position="92"/>
    </location>
</feature>
<feature type="region of interest" description="Disordered" evidence="1">
    <location>
        <begin position="16"/>
        <end position="63"/>
    </location>
</feature>
<evidence type="ECO:0000313" key="4">
    <source>
        <dbReference type="Proteomes" id="UP000253941"/>
    </source>
</evidence>
<evidence type="ECO:0000256" key="1">
    <source>
        <dbReference type="SAM" id="MobiDB-lite"/>
    </source>
</evidence>
<feature type="transmembrane region" description="Helical" evidence="2">
    <location>
        <begin position="98"/>
        <end position="119"/>
    </location>
</feature>
<evidence type="ECO:0008006" key="5">
    <source>
        <dbReference type="Google" id="ProtNLM"/>
    </source>
</evidence>
<feature type="compositionally biased region" description="Basic and acidic residues" evidence="1">
    <location>
        <begin position="44"/>
        <end position="55"/>
    </location>
</feature>
<dbReference type="Proteomes" id="UP000253941">
    <property type="component" value="Unassembled WGS sequence"/>
</dbReference>
<keyword evidence="2" id="KW-1133">Transmembrane helix</keyword>
<reference evidence="3 4" key="1">
    <citation type="submission" date="2018-07" db="EMBL/GenBank/DDBJ databases">
        <title>Venubactetium sediminum gen. nov., sp. nov., isolated from a marine solar saltern.</title>
        <authorList>
            <person name="Wang S."/>
        </authorList>
    </citation>
    <scope>NUCLEOTIDE SEQUENCE [LARGE SCALE GENOMIC DNA]</scope>
    <source>
        <strain evidence="3 4">WD2A32</strain>
    </source>
</reference>
<dbReference type="InterPro" id="IPR032820">
    <property type="entry name" value="ATPase_put"/>
</dbReference>
<evidence type="ECO:0000256" key="2">
    <source>
        <dbReference type="SAM" id="Phobius"/>
    </source>
</evidence>
<keyword evidence="2" id="KW-0812">Transmembrane</keyword>
<evidence type="ECO:0000313" key="3">
    <source>
        <dbReference type="EMBL" id="RDD61126.1"/>
    </source>
</evidence>
<name>A0A369TDX5_9PROT</name>
<keyword evidence="4" id="KW-1185">Reference proteome</keyword>
<accession>A0A369TDX5</accession>
<dbReference type="EMBL" id="QPMH01000015">
    <property type="protein sequence ID" value="RDD61126.1"/>
    <property type="molecule type" value="Genomic_DNA"/>
</dbReference>
<gene>
    <name evidence="3" type="ORF">DRB17_14615</name>
</gene>
<protein>
    <recommendedName>
        <fullName evidence="5">ATP synthase protein I</fullName>
    </recommendedName>
</protein>